<evidence type="ECO:0000313" key="3">
    <source>
        <dbReference type="EMBL" id="QUO48174.1"/>
    </source>
</evidence>
<dbReference type="KEGG" id="hss:J7656_02100"/>
<sequence>METRTVHLDSLLTDGLFDIPSYQRSYSWTEPQLTDLFEDLLYLPEAKSHFFGNIILRKQDTQFETDRRRRFDKYDVVDGQQRLTSAIIFLYVASKFDDTIAATLDEDNLLFPVKERPRLLPQDQDSEYFRDGLLGSASIDPETPSQTRLKAAADFFTEQFEELDDPEAVADLAETLRYDCRINVVEIDDGSEAASIFESLNDRGRPLSTLDKTKSFLMYMDDRSSNQGALETKIKQRFGSIYRDLFVFNTGHNRVNDFDEDSFLRFHWGIYDGYNSDEYFNGFETLKDRLRERFRAGELDAVQSEIDAYVQDLREAATAFSAILQPDVPDSVELSLTRLLELGRLANVLPVLMASYLNFADDDPEGFAAVVDACETLVFRMYAIDSRRSDTGRGRLVRLAHDVHTTPSIDPETVVERLDSITQRYTDDDRFERQLRDPDFYQSTSSRDTKYLLYHYGQQVESEAGEEVLTSPGHILSTEFQVEHILARKLPADAIPESLVDEFDEHVHRLGNLTLASRYWNSSYGNLPFAEKKHASGGREKEYASSSLRVQRELAAFDTFGKSAIDERTDTLVEFALDHWSIDPASPEPDSTDVPAEFTGWFPSDFFDRLTSKQEAMFRVLYAAEEPLLTDDLIERMEDEYGETVGGSSGLSGILAGLTSKHSKEFRHSIMSTSWVGDQFEWVLTLDSAQREQFEAEMDLK</sequence>
<dbReference type="InterPro" id="IPR011089">
    <property type="entry name" value="GmrSD_C"/>
</dbReference>
<protein>
    <submittedName>
        <fullName evidence="3">DUF262 domain-containing protein</fullName>
    </submittedName>
</protein>
<dbReference type="OrthoDB" id="318965at2157"/>
<dbReference type="InterPro" id="IPR004919">
    <property type="entry name" value="GmrSD_N"/>
</dbReference>
<evidence type="ECO:0000313" key="4">
    <source>
        <dbReference type="Proteomes" id="UP000679341"/>
    </source>
</evidence>
<feature type="domain" description="GmrSD restriction endonucleases N-terminal" evidence="1">
    <location>
        <begin position="13"/>
        <end position="217"/>
    </location>
</feature>
<dbReference type="Proteomes" id="UP000679341">
    <property type="component" value="Chromosome"/>
</dbReference>
<dbReference type="Pfam" id="PF03235">
    <property type="entry name" value="GmrSD_N"/>
    <property type="match status" value="1"/>
</dbReference>
<accession>A0A8T8LN62</accession>
<dbReference type="AlphaFoldDB" id="A0A8T8LN62"/>
<organism evidence="3 4">
    <name type="scientific">Halorubrum ruber</name>
    <dbReference type="NCBI Taxonomy" id="2982524"/>
    <lineage>
        <taxon>Archaea</taxon>
        <taxon>Methanobacteriati</taxon>
        <taxon>Methanobacteriota</taxon>
        <taxon>Stenosarchaea group</taxon>
        <taxon>Halobacteria</taxon>
        <taxon>Halobacteriales</taxon>
        <taxon>Haloferacaceae</taxon>
        <taxon>Halorubrum</taxon>
    </lineage>
</organism>
<feature type="domain" description="GmrSD restriction endonucleases C-terminal" evidence="2">
    <location>
        <begin position="425"/>
        <end position="574"/>
    </location>
</feature>
<dbReference type="PANTHER" id="PTHR35149">
    <property type="entry name" value="SLL5132 PROTEIN"/>
    <property type="match status" value="1"/>
</dbReference>
<dbReference type="EMBL" id="CP073695">
    <property type="protein sequence ID" value="QUO48174.1"/>
    <property type="molecule type" value="Genomic_DNA"/>
</dbReference>
<dbReference type="GeneID" id="64826294"/>
<dbReference type="Pfam" id="PF07510">
    <property type="entry name" value="GmrSD_C"/>
    <property type="match status" value="1"/>
</dbReference>
<gene>
    <name evidence="3" type="ORF">J7656_02100</name>
</gene>
<evidence type="ECO:0000259" key="2">
    <source>
        <dbReference type="Pfam" id="PF07510"/>
    </source>
</evidence>
<proteinExistence type="predicted"/>
<reference evidence="3 4" key="1">
    <citation type="submission" date="2021-03" db="EMBL/GenBank/DDBJ databases">
        <title>Halorubrum sodomense MBLA0099, Whole genome shotgun sequencing.</title>
        <authorList>
            <person name="Seo M.-J."/>
            <person name="Cho E.-S."/>
            <person name="Hwang C.Y."/>
        </authorList>
    </citation>
    <scope>NUCLEOTIDE SEQUENCE [LARGE SCALE GENOMIC DNA]</scope>
    <source>
        <strain evidence="3 4">MBLA0099</strain>
    </source>
</reference>
<keyword evidence="4" id="KW-1185">Reference proteome</keyword>
<dbReference type="PANTHER" id="PTHR35149:SF1">
    <property type="entry name" value="DUF5655 DOMAIN-CONTAINING PROTEIN"/>
    <property type="match status" value="1"/>
</dbReference>
<dbReference type="RefSeq" id="WP_211553927.1">
    <property type="nucleotide sequence ID" value="NZ_CP073695.1"/>
</dbReference>
<name>A0A8T8LN62_9EURY</name>
<evidence type="ECO:0000259" key="1">
    <source>
        <dbReference type="Pfam" id="PF03235"/>
    </source>
</evidence>